<evidence type="ECO:0000256" key="8">
    <source>
        <dbReference type="ARBA" id="ARBA00022989"/>
    </source>
</evidence>
<evidence type="ECO:0000256" key="9">
    <source>
        <dbReference type="ARBA" id="ARBA00023012"/>
    </source>
</evidence>
<dbReference type="Pfam" id="PF02702">
    <property type="entry name" value="KdpD"/>
    <property type="match status" value="1"/>
</dbReference>
<dbReference type="InterPro" id="IPR038318">
    <property type="entry name" value="KdpD_sf"/>
</dbReference>
<evidence type="ECO:0000256" key="5">
    <source>
        <dbReference type="ARBA" id="ARBA00022741"/>
    </source>
</evidence>
<keyword evidence="15" id="KW-0406">Ion transport</keyword>
<dbReference type="FunFam" id="3.40.50.300:FF:000483">
    <property type="entry name" value="Sensor histidine kinase KdpD"/>
    <property type="match status" value="1"/>
</dbReference>
<dbReference type="RefSeq" id="WP_058471966.1">
    <property type="nucleotide sequence ID" value="NZ_CAAAIC010000006.1"/>
</dbReference>
<keyword evidence="7" id="KW-0067">ATP-binding</keyword>
<organism evidence="15 16">
    <name type="scientific">Legionella jordanis</name>
    <dbReference type="NCBI Taxonomy" id="456"/>
    <lineage>
        <taxon>Bacteria</taxon>
        <taxon>Pseudomonadati</taxon>
        <taxon>Pseudomonadota</taxon>
        <taxon>Gammaproteobacteria</taxon>
        <taxon>Legionellales</taxon>
        <taxon>Legionellaceae</taxon>
        <taxon>Legionella</taxon>
    </lineage>
</organism>
<evidence type="ECO:0000259" key="12">
    <source>
        <dbReference type="Pfam" id="PF02702"/>
    </source>
</evidence>
<dbReference type="AlphaFoldDB" id="A0A0W0VDT1"/>
<sequence length="650" mass="73768">MHSQRLNPDKILKQIQQEAIKSQQGRLKIYLGAAAGVGKTYAMLSDAQAAQARGVDVLVGIVECHGRTETEQLLKKLEILPRQHILYHGKELKEFDLDSALIRHPELILVDEMAHSNAPGLRHNKRWQDIKELLNRGIDVYSTLNIQHIESLNNDVAQIVNTRITETVPDSMLEMADSIELIDLPPEELIKRLQEGKVYVPKQAKIAIERFFRKGNLTALRELALRISADYVGQQMLNYREIQGIKHIWPTKSKILVCIGPGRESLKLIRAAKRMAVSLKAKWIAVHVATPSIKAQEQILPLAIQNLRLAEQLGAETAVLAGFDVVQEIMTFAREKNVTQIMVWKTIRNRWRDLFFRNLADEMVRESGELDIYVMTGKLGRLKLRRQVKTKPPFKLKNYRIPLVIIALATFINFLIFPYLHASNLIMIYVLGVTIIALFGQAGPALFSSILSVLAYKFFFVPPFYSFSIADVQYFFTLLIMLLITQIISQLAIRIRRQATSARTLQHQTSGLLALSRQMTSVHRVEEALSIGLKAMEDLFNSQILALIPQNRHFQCYSTRGIETKSLDEKEYSIAKWVLDMGEMAGFATETLADAKALYLPLIGLRNPVAVLKITPNDKHYFTPEQIQFLESYAHQIALTLEVIGFEKSG</sequence>
<dbReference type="CDD" id="cd01987">
    <property type="entry name" value="USP_KdpD-like"/>
    <property type="match status" value="1"/>
</dbReference>
<dbReference type="InterPro" id="IPR014729">
    <property type="entry name" value="Rossmann-like_a/b/a_fold"/>
</dbReference>
<keyword evidence="15" id="KW-0407">Ion channel</keyword>
<reference evidence="15 16" key="1">
    <citation type="submission" date="2015-11" db="EMBL/GenBank/DDBJ databases">
        <title>Genomic analysis of 38 Legionella species identifies large and diverse effector repertoires.</title>
        <authorList>
            <person name="Burstein D."/>
            <person name="Amaro F."/>
            <person name="Zusman T."/>
            <person name="Lifshitz Z."/>
            <person name="Cohen O."/>
            <person name="Gilbert J.A."/>
            <person name="Pupko T."/>
            <person name="Shuman H.A."/>
            <person name="Segal G."/>
        </authorList>
    </citation>
    <scope>NUCLEOTIDE SEQUENCE [LARGE SCALE GENOMIC DNA]</scope>
    <source>
        <strain evidence="15 16">BL-540</strain>
    </source>
</reference>
<dbReference type="GO" id="GO:0000155">
    <property type="term" value="F:phosphorelay sensor kinase activity"/>
    <property type="evidence" value="ECO:0007669"/>
    <property type="project" value="InterPro"/>
</dbReference>
<gene>
    <name evidence="15" type="ORF">Ljor_2597</name>
</gene>
<keyword evidence="8 11" id="KW-1133">Transmembrane helix</keyword>
<dbReference type="InterPro" id="IPR029016">
    <property type="entry name" value="GAF-like_dom_sf"/>
</dbReference>
<protein>
    <submittedName>
        <fullName evidence="15">Osmosensitive K+ channel His-kinase sensor</fullName>
        <ecNumber evidence="15">2.7.13.3</ecNumber>
    </submittedName>
</protein>
<dbReference type="GO" id="GO:0005886">
    <property type="term" value="C:plasma membrane"/>
    <property type="evidence" value="ECO:0007669"/>
    <property type="project" value="TreeGrafter"/>
</dbReference>
<keyword evidence="5" id="KW-0547">Nucleotide-binding</keyword>
<feature type="domain" description="Signal transduction histidine kinase osmosensitive K+ channel sensor N-terminal" evidence="12">
    <location>
        <begin position="23"/>
        <end position="232"/>
    </location>
</feature>
<feature type="transmembrane region" description="Helical" evidence="11">
    <location>
        <begin position="399"/>
        <end position="420"/>
    </location>
</feature>
<evidence type="ECO:0000313" key="16">
    <source>
        <dbReference type="Proteomes" id="UP000055035"/>
    </source>
</evidence>
<dbReference type="SUPFAM" id="SSF52402">
    <property type="entry name" value="Adenine nucleotide alpha hydrolases-like"/>
    <property type="match status" value="1"/>
</dbReference>
<feature type="domain" description="GAF" evidence="13">
    <location>
        <begin position="526"/>
        <end position="642"/>
    </location>
</feature>
<dbReference type="PATRIC" id="fig|456.5.peg.2789"/>
<dbReference type="SUPFAM" id="SSF52540">
    <property type="entry name" value="P-loop containing nucleoside triphosphate hydrolases"/>
    <property type="match status" value="1"/>
</dbReference>
<dbReference type="SUPFAM" id="SSF55781">
    <property type="entry name" value="GAF domain-like"/>
    <property type="match status" value="1"/>
</dbReference>
<evidence type="ECO:0000256" key="10">
    <source>
        <dbReference type="ARBA" id="ARBA00023136"/>
    </source>
</evidence>
<dbReference type="STRING" id="456.Ljor_2597"/>
<name>A0A0W0VDT1_9GAMM</name>
<evidence type="ECO:0000259" key="13">
    <source>
        <dbReference type="Pfam" id="PF13492"/>
    </source>
</evidence>
<dbReference type="Proteomes" id="UP000055035">
    <property type="component" value="Unassembled WGS sequence"/>
</dbReference>
<evidence type="ECO:0000256" key="6">
    <source>
        <dbReference type="ARBA" id="ARBA00022777"/>
    </source>
</evidence>
<evidence type="ECO:0000256" key="3">
    <source>
        <dbReference type="ARBA" id="ARBA00022679"/>
    </source>
</evidence>
<keyword evidence="10 11" id="KW-0472">Membrane</keyword>
<keyword evidence="3 15" id="KW-0808">Transferase</keyword>
<comment type="caution">
    <text evidence="15">The sequence shown here is derived from an EMBL/GenBank/DDBJ whole genome shotgun (WGS) entry which is preliminary data.</text>
</comment>
<keyword evidence="16" id="KW-1185">Reference proteome</keyword>
<dbReference type="InterPro" id="IPR003018">
    <property type="entry name" value="GAF"/>
</dbReference>
<evidence type="ECO:0000256" key="2">
    <source>
        <dbReference type="ARBA" id="ARBA00022553"/>
    </source>
</evidence>
<dbReference type="EC" id="2.7.13.3" evidence="15"/>
<comment type="subcellular location">
    <subcellularLocation>
        <location evidence="1">Membrane</location>
        <topology evidence="1">Multi-pass membrane protein</topology>
    </subcellularLocation>
</comment>
<dbReference type="EMBL" id="LNYJ01000011">
    <property type="protein sequence ID" value="KTD18291.1"/>
    <property type="molecule type" value="Genomic_DNA"/>
</dbReference>
<keyword evidence="15" id="KW-0813">Transport</keyword>
<feature type="transmembrane region" description="Helical" evidence="11">
    <location>
        <begin position="427"/>
        <end position="454"/>
    </location>
</feature>
<feature type="transmembrane region" description="Helical" evidence="11">
    <location>
        <begin position="474"/>
        <end position="493"/>
    </location>
</feature>
<evidence type="ECO:0000259" key="14">
    <source>
        <dbReference type="Pfam" id="PF13493"/>
    </source>
</evidence>
<dbReference type="Pfam" id="PF13492">
    <property type="entry name" value="GAF_3"/>
    <property type="match status" value="1"/>
</dbReference>
<dbReference type="InterPro" id="IPR027417">
    <property type="entry name" value="P-loop_NTPase"/>
</dbReference>
<dbReference type="Gene3D" id="3.40.50.300">
    <property type="entry name" value="P-loop containing nucleotide triphosphate hydrolases"/>
    <property type="match status" value="1"/>
</dbReference>
<evidence type="ECO:0000256" key="11">
    <source>
        <dbReference type="SAM" id="Phobius"/>
    </source>
</evidence>
<proteinExistence type="predicted"/>
<dbReference type="GO" id="GO:0034220">
    <property type="term" value="P:monoatomic ion transmembrane transport"/>
    <property type="evidence" value="ECO:0007669"/>
    <property type="project" value="UniProtKB-KW"/>
</dbReference>
<evidence type="ECO:0000256" key="7">
    <source>
        <dbReference type="ARBA" id="ARBA00022840"/>
    </source>
</evidence>
<accession>A0A0W0VDT1</accession>
<keyword evidence="2" id="KW-0597">Phosphoprotein</keyword>
<dbReference type="GO" id="GO:0005524">
    <property type="term" value="F:ATP binding"/>
    <property type="evidence" value="ECO:0007669"/>
    <property type="project" value="UniProtKB-KW"/>
</dbReference>
<dbReference type="InterPro" id="IPR003852">
    <property type="entry name" value="Sig_transdc_His_kinase_KdpD_N"/>
</dbReference>
<dbReference type="PANTHER" id="PTHR45569:SF1">
    <property type="entry name" value="SENSOR PROTEIN KDPD"/>
    <property type="match status" value="1"/>
</dbReference>
<evidence type="ECO:0000313" key="15">
    <source>
        <dbReference type="EMBL" id="KTD18291.1"/>
    </source>
</evidence>
<dbReference type="Gene3D" id="3.40.50.620">
    <property type="entry name" value="HUPs"/>
    <property type="match status" value="1"/>
</dbReference>
<dbReference type="OrthoDB" id="9806130at2"/>
<dbReference type="PANTHER" id="PTHR45569">
    <property type="entry name" value="SENSOR PROTEIN KDPD"/>
    <property type="match status" value="1"/>
</dbReference>
<feature type="domain" description="Sensor protein KdpD transmembrane" evidence="14">
    <location>
        <begin position="401"/>
        <end position="503"/>
    </location>
</feature>
<keyword evidence="6 15" id="KW-0418">Kinase</keyword>
<dbReference type="GO" id="GO:0005737">
    <property type="term" value="C:cytoplasm"/>
    <property type="evidence" value="ECO:0007669"/>
    <property type="project" value="UniProtKB-ARBA"/>
</dbReference>
<dbReference type="Gene3D" id="3.30.450.40">
    <property type="match status" value="1"/>
</dbReference>
<evidence type="ECO:0000256" key="1">
    <source>
        <dbReference type="ARBA" id="ARBA00004141"/>
    </source>
</evidence>
<dbReference type="Pfam" id="PF13493">
    <property type="entry name" value="DUF4118"/>
    <property type="match status" value="1"/>
</dbReference>
<keyword evidence="9" id="KW-0902">Two-component regulatory system</keyword>
<dbReference type="Gene3D" id="1.20.120.620">
    <property type="entry name" value="Backbone structure of the membrane domain of e. Coli histidine kinase receptor kdpd"/>
    <property type="match status" value="1"/>
</dbReference>
<dbReference type="InterPro" id="IPR025201">
    <property type="entry name" value="KdpD_TM"/>
</dbReference>
<keyword evidence="4 11" id="KW-0812">Transmembrane</keyword>
<evidence type="ECO:0000256" key="4">
    <source>
        <dbReference type="ARBA" id="ARBA00022692"/>
    </source>
</evidence>
<dbReference type="InterPro" id="IPR052023">
    <property type="entry name" value="Histidine_kinase_KdpD"/>
</dbReference>